<feature type="compositionally biased region" description="Basic and acidic residues" evidence="1">
    <location>
        <begin position="86"/>
        <end position="95"/>
    </location>
</feature>
<dbReference type="Proteomes" id="UP000276133">
    <property type="component" value="Unassembled WGS sequence"/>
</dbReference>
<accession>A0A3M7SHA7</accession>
<comment type="caution">
    <text evidence="2">The sequence shown here is derived from an EMBL/GenBank/DDBJ whole genome shotgun (WGS) entry which is preliminary data.</text>
</comment>
<dbReference type="AlphaFoldDB" id="A0A3M7SHA7"/>
<protein>
    <submittedName>
        <fullName evidence="2">Uncharacterized protein</fullName>
    </submittedName>
</protein>
<evidence type="ECO:0000313" key="2">
    <source>
        <dbReference type="EMBL" id="RNA34958.1"/>
    </source>
</evidence>
<evidence type="ECO:0000313" key="3">
    <source>
        <dbReference type="Proteomes" id="UP000276133"/>
    </source>
</evidence>
<gene>
    <name evidence="2" type="ORF">BpHYR1_031853</name>
</gene>
<dbReference type="OrthoDB" id="4062651at2759"/>
<reference evidence="2 3" key="1">
    <citation type="journal article" date="2018" name="Sci. Rep.">
        <title>Genomic signatures of local adaptation to the degree of environmental predictability in rotifers.</title>
        <authorList>
            <person name="Franch-Gras L."/>
            <person name="Hahn C."/>
            <person name="Garcia-Roger E.M."/>
            <person name="Carmona M.J."/>
            <person name="Serra M."/>
            <person name="Gomez A."/>
        </authorList>
    </citation>
    <scope>NUCLEOTIDE SEQUENCE [LARGE SCALE GENOMIC DNA]</scope>
    <source>
        <strain evidence="2">HYR1</strain>
    </source>
</reference>
<name>A0A3M7SHA7_BRAPC</name>
<evidence type="ECO:0000256" key="1">
    <source>
        <dbReference type="SAM" id="MobiDB-lite"/>
    </source>
</evidence>
<dbReference type="EMBL" id="REGN01001393">
    <property type="protein sequence ID" value="RNA34958.1"/>
    <property type="molecule type" value="Genomic_DNA"/>
</dbReference>
<keyword evidence="3" id="KW-1185">Reference proteome</keyword>
<organism evidence="2 3">
    <name type="scientific">Brachionus plicatilis</name>
    <name type="common">Marine rotifer</name>
    <name type="synonym">Brachionus muelleri</name>
    <dbReference type="NCBI Taxonomy" id="10195"/>
    <lineage>
        <taxon>Eukaryota</taxon>
        <taxon>Metazoa</taxon>
        <taxon>Spiralia</taxon>
        <taxon>Gnathifera</taxon>
        <taxon>Rotifera</taxon>
        <taxon>Eurotatoria</taxon>
        <taxon>Monogononta</taxon>
        <taxon>Pseudotrocha</taxon>
        <taxon>Ploima</taxon>
        <taxon>Brachionidae</taxon>
        <taxon>Brachionus</taxon>
    </lineage>
</organism>
<feature type="compositionally biased region" description="Polar residues" evidence="1">
    <location>
        <begin position="131"/>
        <end position="155"/>
    </location>
</feature>
<feature type="region of interest" description="Disordered" evidence="1">
    <location>
        <begin position="68"/>
        <end position="155"/>
    </location>
</feature>
<sequence>MKYQERKETEESIRRIQEAINELNNEIFKDQSNCRRPPSEYLDVYNALTQQLHNLQEKKQTLELRLNAKSDSADEECASNTPPSRDSSDTDEHSYRIPSLRMDSSPKSLQAKHSHTPTSPSSPLAHIFPLSPTSAQSDPFSLPQSNSSVSLPASATNPNLSGLQVASPFNQNSRSFVEINDTTQTGSSQHINGASNCSTPFLRIFIGSSTAVVEKKSVALRDVVSSKLKNRNMEIKKCIAYIKETNLKLDWSIEVNKIKADSIGIAELSDEIRHSFEKKTLTLRSCDSCKKRTLLNVYACSKCLYVMCRRDECRTKSEQFVCAPRKINSFNSLVGSVNVLPKSDLEYYGRSESPVRDIAIKNISQQILPVNQLKVSIPSRDRSRSETELNIYVNPKLTIVFGLSLVV</sequence>
<proteinExistence type="predicted"/>